<dbReference type="GO" id="GO:0004795">
    <property type="term" value="F:threonine synthase activity"/>
    <property type="evidence" value="ECO:0007669"/>
    <property type="project" value="UniProtKB-UniRule"/>
</dbReference>
<dbReference type="SUPFAM" id="SSF53686">
    <property type="entry name" value="Tryptophan synthase beta subunit-like PLP-dependent enzymes"/>
    <property type="match status" value="1"/>
</dbReference>
<dbReference type="Gene3D" id="3.90.1380.10">
    <property type="entry name" value="Threonine synthase, N-terminal domain"/>
    <property type="match status" value="1"/>
</dbReference>
<dbReference type="CDD" id="cd01560">
    <property type="entry name" value="Thr-synth_2"/>
    <property type="match status" value="1"/>
</dbReference>
<dbReference type="RefSeq" id="WP_068732714.1">
    <property type="nucleotide sequence ID" value="NZ_LVYV01000011.1"/>
</dbReference>
<dbReference type="Pfam" id="PF24857">
    <property type="entry name" value="THR4_C"/>
    <property type="match status" value="1"/>
</dbReference>
<dbReference type="InterPro" id="IPR029144">
    <property type="entry name" value="Thr_synth_N"/>
</dbReference>
<keyword evidence="6" id="KW-0456">Lyase</keyword>
<organism evidence="12 13">
    <name type="scientific">Tardiphaga robiniae</name>
    <dbReference type="NCBI Taxonomy" id="943830"/>
    <lineage>
        <taxon>Bacteria</taxon>
        <taxon>Pseudomonadati</taxon>
        <taxon>Pseudomonadota</taxon>
        <taxon>Alphaproteobacteria</taxon>
        <taxon>Hyphomicrobiales</taxon>
        <taxon>Nitrobacteraceae</taxon>
        <taxon>Tardiphaga</taxon>
    </lineage>
</organism>
<comment type="pathway">
    <text evidence="7">Amino-acid biosynthesis.</text>
</comment>
<evidence type="ECO:0000313" key="13">
    <source>
        <dbReference type="Proteomes" id="UP000076574"/>
    </source>
</evidence>
<dbReference type="UniPathway" id="UPA00050">
    <property type="reaction ID" value="UER00065"/>
</dbReference>
<proteinExistence type="inferred from homology"/>
<evidence type="ECO:0000256" key="10">
    <source>
        <dbReference type="PIRSR" id="PIRSR604450-51"/>
    </source>
</evidence>
<evidence type="ECO:0000256" key="5">
    <source>
        <dbReference type="ARBA" id="ARBA00022898"/>
    </source>
</evidence>
<dbReference type="AlphaFoldDB" id="A0A163ZHQ3"/>
<dbReference type="PANTHER" id="PTHR42690">
    <property type="entry name" value="THREONINE SYNTHASE FAMILY MEMBER"/>
    <property type="match status" value="1"/>
</dbReference>
<dbReference type="EC" id="4.2.3.1" evidence="9"/>
<reference evidence="12 13" key="1">
    <citation type="submission" date="2016-03" db="EMBL/GenBank/DDBJ databases">
        <title>Microsymbionts genomes from the relict species Vavilovia formosa (Stev.) Fed.</title>
        <authorList>
            <person name="Kopat V."/>
            <person name="Chirak E."/>
            <person name="Kimeklis A."/>
            <person name="Andronov E."/>
        </authorList>
    </citation>
    <scope>NUCLEOTIDE SEQUENCE [LARGE SCALE GENOMIC DNA]</scope>
    <source>
        <strain evidence="12 13">Vaf07</strain>
    </source>
</reference>
<dbReference type="FunFam" id="3.90.1380.10:FF:000002">
    <property type="entry name" value="Threonine synthase"/>
    <property type="match status" value="1"/>
</dbReference>
<dbReference type="PANTHER" id="PTHR42690:SF1">
    <property type="entry name" value="THREONINE SYNTHASE-LIKE 2"/>
    <property type="match status" value="1"/>
</dbReference>
<sequence>MTTYISTRGEAPKLGFCDVMLTGLARDGGLYIPEVWPQLSAETIASLFGRPYWEVAVEVLRPFVAGEISDEDLGRMANEAYATFRHPAVVPLDQTAPNQFVLELFHGPTLAFKDVAMQLIARLMDHVLAKRNQRTTIVVATSGDTGGAAVDAFAGRDNVDLVVLFPNGRISDVQRRMMTTTGASNVYALAVEGHFDDCQAIVKGLFNHHKFRDAVSLSGVNSINWARIVAQVVYYFTSAVAVGAPARSVDFTVPTGNFGDIFAGYVAKRMGLPVRKLRVAANVNDILDRTLKTGIYEVREVHASSSPSMDIQVSSNFERLLFEASGRDAALVRGLMDSLKQSGRFVLPEKVLTAIRADFESGRADEDETSAAIRAAWRETGDLIDPHTAVALAVADRDTTEMHVPNVVLSTAHAAKFPDAVEAACGVRPALPVYLEGLMTKPEHIKVMKNDQSDIEQFVLSVSRAAKQGVS</sequence>
<dbReference type="STRING" id="943830.A4A58_27415"/>
<accession>A0A163ZHQ3</accession>
<dbReference type="InterPro" id="IPR037158">
    <property type="entry name" value="Thr_synth_N_sf"/>
</dbReference>
<keyword evidence="5 10" id="KW-0663">Pyridoxal phosphate</keyword>
<dbReference type="InterPro" id="IPR036052">
    <property type="entry name" value="TrpB-like_PALP_sf"/>
</dbReference>
<comment type="caution">
    <text evidence="12">The sequence shown here is derived from an EMBL/GenBank/DDBJ whole genome shotgun (WGS) entry which is preliminary data.</text>
</comment>
<evidence type="ECO:0000256" key="8">
    <source>
        <dbReference type="ARBA" id="ARBA00049144"/>
    </source>
</evidence>
<evidence type="ECO:0000256" key="2">
    <source>
        <dbReference type="ARBA" id="ARBA00005517"/>
    </source>
</evidence>
<evidence type="ECO:0000256" key="3">
    <source>
        <dbReference type="ARBA" id="ARBA00018679"/>
    </source>
</evidence>
<comment type="similarity">
    <text evidence="2">Belongs to the threonine synthase family.</text>
</comment>
<gene>
    <name evidence="12" type="ORF">A4A58_27415</name>
</gene>
<evidence type="ECO:0000256" key="9">
    <source>
        <dbReference type="NCBIfam" id="TIGR00260"/>
    </source>
</evidence>
<evidence type="ECO:0000256" key="4">
    <source>
        <dbReference type="ARBA" id="ARBA00022605"/>
    </source>
</evidence>
<dbReference type="GO" id="GO:0009088">
    <property type="term" value="P:threonine biosynthetic process"/>
    <property type="evidence" value="ECO:0007669"/>
    <property type="project" value="UniProtKB-UniRule"/>
</dbReference>
<name>A0A163ZHQ3_9BRAD</name>
<evidence type="ECO:0000256" key="7">
    <source>
        <dbReference type="ARBA" id="ARBA00029440"/>
    </source>
</evidence>
<dbReference type="PROSITE" id="PS00165">
    <property type="entry name" value="DEHYDRATASE_SER_THR"/>
    <property type="match status" value="1"/>
</dbReference>
<dbReference type="GO" id="GO:0030170">
    <property type="term" value="F:pyridoxal phosphate binding"/>
    <property type="evidence" value="ECO:0007669"/>
    <property type="project" value="InterPro"/>
</dbReference>
<dbReference type="EMBL" id="LVYV01000011">
    <property type="protein sequence ID" value="KZD23496.1"/>
    <property type="molecule type" value="Genomic_DNA"/>
</dbReference>
<dbReference type="InterPro" id="IPR000634">
    <property type="entry name" value="Ser/Thr_deHydtase_PyrdxlP-BS"/>
</dbReference>
<evidence type="ECO:0000256" key="1">
    <source>
        <dbReference type="ARBA" id="ARBA00001933"/>
    </source>
</evidence>
<keyword evidence="13" id="KW-1185">Reference proteome</keyword>
<dbReference type="Pfam" id="PF14821">
    <property type="entry name" value="Thr_synth_N"/>
    <property type="match status" value="1"/>
</dbReference>
<dbReference type="InterPro" id="IPR004450">
    <property type="entry name" value="Thr_synthase-like"/>
</dbReference>
<comment type="catalytic activity">
    <reaction evidence="8">
        <text>O-phospho-L-homoserine + H2O = L-threonine + phosphate</text>
        <dbReference type="Rhea" id="RHEA:10840"/>
        <dbReference type="ChEBI" id="CHEBI:15377"/>
        <dbReference type="ChEBI" id="CHEBI:43474"/>
        <dbReference type="ChEBI" id="CHEBI:57590"/>
        <dbReference type="ChEBI" id="CHEBI:57926"/>
        <dbReference type="EC" id="4.2.3.1"/>
    </reaction>
</comment>
<keyword evidence="4" id="KW-0028">Amino-acid biosynthesis</keyword>
<feature type="domain" description="Threonine synthase N-terminal" evidence="11">
    <location>
        <begin position="3"/>
        <end position="81"/>
    </location>
</feature>
<comment type="cofactor">
    <cofactor evidence="1 10">
        <name>pyridoxal 5'-phosphate</name>
        <dbReference type="ChEBI" id="CHEBI:597326"/>
    </cofactor>
</comment>
<dbReference type="Gene3D" id="3.40.50.1100">
    <property type="match status" value="2"/>
</dbReference>
<feature type="modified residue" description="N6-(pyridoxal phosphate)lysine" evidence="10">
    <location>
        <position position="113"/>
    </location>
</feature>
<protein>
    <recommendedName>
        <fullName evidence="3 9">Threonine synthase</fullName>
        <ecNumber evidence="9">4.2.3.1</ecNumber>
    </recommendedName>
</protein>
<evidence type="ECO:0000313" key="12">
    <source>
        <dbReference type="EMBL" id="KZD23496.1"/>
    </source>
</evidence>
<dbReference type="InterPro" id="IPR051166">
    <property type="entry name" value="Threonine_Synthase"/>
</dbReference>
<evidence type="ECO:0000259" key="11">
    <source>
        <dbReference type="Pfam" id="PF14821"/>
    </source>
</evidence>
<dbReference type="Proteomes" id="UP000076574">
    <property type="component" value="Unassembled WGS sequence"/>
</dbReference>
<dbReference type="NCBIfam" id="TIGR00260">
    <property type="entry name" value="thrC"/>
    <property type="match status" value="1"/>
</dbReference>
<evidence type="ECO:0000256" key="6">
    <source>
        <dbReference type="ARBA" id="ARBA00023239"/>
    </source>
</evidence>